<keyword evidence="5" id="KW-0119">Carbohydrate metabolism</keyword>
<dbReference type="GO" id="GO:0016787">
    <property type="term" value="F:hydrolase activity"/>
    <property type="evidence" value="ECO:0007669"/>
    <property type="project" value="UniProtKB-KW"/>
</dbReference>
<dbReference type="GO" id="GO:0005975">
    <property type="term" value="P:carbohydrate metabolic process"/>
    <property type="evidence" value="ECO:0007669"/>
    <property type="project" value="InterPro"/>
</dbReference>
<reference evidence="6 7" key="1">
    <citation type="journal article" date="2015" name="Nature">
        <title>rRNA introns, odd ribosomes, and small enigmatic genomes across a large radiation of phyla.</title>
        <authorList>
            <person name="Brown C.T."/>
            <person name="Hug L.A."/>
            <person name="Thomas B.C."/>
            <person name="Sharon I."/>
            <person name="Castelle C.J."/>
            <person name="Singh A."/>
            <person name="Wilkins M.J."/>
            <person name="Williams K.H."/>
            <person name="Banfield J.F."/>
        </authorList>
    </citation>
    <scope>NUCLEOTIDE SEQUENCE [LARGE SCALE GENOMIC DNA]</scope>
</reference>
<dbReference type="GO" id="GO:0046872">
    <property type="term" value="F:metal ion binding"/>
    <property type="evidence" value="ECO:0007669"/>
    <property type="project" value="UniProtKB-KW"/>
</dbReference>
<evidence type="ECO:0000313" key="7">
    <source>
        <dbReference type="Proteomes" id="UP000034690"/>
    </source>
</evidence>
<dbReference type="InterPro" id="IPR006879">
    <property type="entry name" value="YdjC-like"/>
</dbReference>
<dbReference type="EMBL" id="LBWQ01000006">
    <property type="protein sequence ID" value="KKR14051.1"/>
    <property type="molecule type" value="Genomic_DNA"/>
</dbReference>
<comment type="cofactor">
    <cofactor evidence="1">
        <name>Mg(2+)</name>
        <dbReference type="ChEBI" id="CHEBI:18420"/>
    </cofactor>
</comment>
<evidence type="ECO:0000313" key="6">
    <source>
        <dbReference type="EMBL" id="KKR14051.1"/>
    </source>
</evidence>
<dbReference type="Proteomes" id="UP000034690">
    <property type="component" value="Unassembled WGS sequence"/>
</dbReference>
<proteinExistence type="predicted"/>
<dbReference type="PANTHER" id="PTHR31609:SF1">
    <property type="entry name" value="CARBOHYDRATE DEACETYLASE"/>
    <property type="match status" value="1"/>
</dbReference>
<keyword evidence="3" id="KW-0378">Hydrolase</keyword>
<evidence type="ECO:0000256" key="3">
    <source>
        <dbReference type="ARBA" id="ARBA00022801"/>
    </source>
</evidence>
<dbReference type="InterPro" id="IPR011330">
    <property type="entry name" value="Glyco_hydro/deAcase_b/a-brl"/>
</dbReference>
<evidence type="ECO:0000256" key="4">
    <source>
        <dbReference type="ARBA" id="ARBA00022842"/>
    </source>
</evidence>
<organism evidence="6 7">
    <name type="scientific">Candidatus Woesebacteria bacterium GW2011_GWA1_39_21b</name>
    <dbReference type="NCBI Taxonomy" id="1618551"/>
    <lineage>
        <taxon>Bacteria</taxon>
        <taxon>Candidatus Woeseibacteriota</taxon>
    </lineage>
</organism>
<dbReference type="AlphaFoldDB" id="A0A0G0NMK5"/>
<evidence type="ECO:0000256" key="1">
    <source>
        <dbReference type="ARBA" id="ARBA00001946"/>
    </source>
</evidence>
<dbReference type="SUPFAM" id="SSF88713">
    <property type="entry name" value="Glycoside hydrolase/deacetylase"/>
    <property type="match status" value="1"/>
</dbReference>
<name>A0A0G0NMK5_9BACT</name>
<dbReference type="Gene3D" id="3.20.20.370">
    <property type="entry name" value="Glycoside hydrolase/deacetylase"/>
    <property type="match status" value="1"/>
</dbReference>
<sequence>MKKKLIVTAHDFGLCKSVNDGIEYVLNHRNNIITELSLLPNTPGSLEAIKIVKKYRLSLDLCLNLTTFKPIAKNVRSLTDDKGFFKKVDVATWDFKVLDYFEEADVKKEIDAQWNWFINNVGKKPSAILSRKNETGDPKVLIPVVEKAKKENLPVRTPVWKWVENYGAQSYVIQEGVKTTGNVYVYPTWGKWGYDLVSELDKFIADANKKPGVAELIIMAGFVDQELFDLSVLNWERGIFISLLENGEIFDKIKKNFELVSFSDL</sequence>
<gene>
    <name evidence="6" type="ORF">UT40_C0006G0041</name>
</gene>
<evidence type="ECO:0000256" key="2">
    <source>
        <dbReference type="ARBA" id="ARBA00022723"/>
    </source>
</evidence>
<comment type="caution">
    <text evidence="6">The sequence shown here is derived from an EMBL/GenBank/DDBJ whole genome shotgun (WGS) entry which is preliminary data.</text>
</comment>
<protein>
    <submittedName>
        <fullName evidence="6">YdjC-like protein</fullName>
    </submittedName>
</protein>
<evidence type="ECO:0000256" key="5">
    <source>
        <dbReference type="ARBA" id="ARBA00023277"/>
    </source>
</evidence>
<accession>A0A0G0NMK5</accession>
<dbReference type="GO" id="GO:0019213">
    <property type="term" value="F:deacetylase activity"/>
    <property type="evidence" value="ECO:0007669"/>
    <property type="project" value="TreeGrafter"/>
</dbReference>
<dbReference type="Pfam" id="PF04794">
    <property type="entry name" value="YdjC"/>
    <property type="match status" value="1"/>
</dbReference>
<keyword evidence="4" id="KW-0460">Magnesium</keyword>
<keyword evidence="2" id="KW-0479">Metal-binding</keyword>
<dbReference type="PANTHER" id="PTHR31609">
    <property type="entry name" value="YDJC DEACETYLASE FAMILY MEMBER"/>
    <property type="match status" value="1"/>
</dbReference>